<sequence length="65" mass="6854">MKQSGHIPGEIVTSAISVEPPRDPAHGDLTTNAALVLAGPAKRKPRDLAQILASELERINDVTSV</sequence>
<dbReference type="AlphaFoldDB" id="A0A383AGP8"/>
<accession>A0A383AGP8</accession>
<feature type="domain" description="Arginyl tRNA synthetase N-terminal" evidence="1">
    <location>
        <begin position="5"/>
        <end position="65"/>
    </location>
</feature>
<organism evidence="2">
    <name type="scientific">marine metagenome</name>
    <dbReference type="NCBI Taxonomy" id="408172"/>
    <lineage>
        <taxon>unclassified sequences</taxon>
        <taxon>metagenomes</taxon>
        <taxon>ecological metagenomes</taxon>
    </lineage>
</organism>
<evidence type="ECO:0000313" key="2">
    <source>
        <dbReference type="EMBL" id="SVE06770.1"/>
    </source>
</evidence>
<protein>
    <recommendedName>
        <fullName evidence="1">Arginyl tRNA synthetase N-terminal domain-containing protein</fullName>
    </recommendedName>
</protein>
<dbReference type="GO" id="GO:0005737">
    <property type="term" value="C:cytoplasm"/>
    <property type="evidence" value="ECO:0007669"/>
    <property type="project" value="InterPro"/>
</dbReference>
<dbReference type="EMBL" id="UINC01191899">
    <property type="protein sequence ID" value="SVE06770.1"/>
    <property type="molecule type" value="Genomic_DNA"/>
</dbReference>
<dbReference type="SMART" id="SM01016">
    <property type="entry name" value="Arg_tRNA_synt_N"/>
    <property type="match status" value="1"/>
</dbReference>
<dbReference type="InterPro" id="IPR005148">
    <property type="entry name" value="Arg-tRNA-synth_N"/>
</dbReference>
<name>A0A383AGP8_9ZZZZ</name>
<dbReference type="Gene3D" id="3.30.1360.70">
    <property type="entry name" value="Arginyl tRNA synthetase N-terminal domain"/>
    <property type="match status" value="1"/>
</dbReference>
<dbReference type="Pfam" id="PF03485">
    <property type="entry name" value="Arg_tRNA_synt_N"/>
    <property type="match status" value="1"/>
</dbReference>
<evidence type="ECO:0000259" key="1">
    <source>
        <dbReference type="SMART" id="SM01016"/>
    </source>
</evidence>
<reference evidence="2" key="1">
    <citation type="submission" date="2018-05" db="EMBL/GenBank/DDBJ databases">
        <authorList>
            <person name="Lanie J.A."/>
            <person name="Ng W.-L."/>
            <person name="Kazmierczak K.M."/>
            <person name="Andrzejewski T.M."/>
            <person name="Davidsen T.M."/>
            <person name="Wayne K.J."/>
            <person name="Tettelin H."/>
            <person name="Glass J.I."/>
            <person name="Rusch D."/>
            <person name="Podicherti R."/>
            <person name="Tsui H.-C.T."/>
            <person name="Winkler M.E."/>
        </authorList>
    </citation>
    <scope>NUCLEOTIDE SEQUENCE</scope>
</reference>
<feature type="non-terminal residue" evidence="2">
    <location>
        <position position="65"/>
    </location>
</feature>
<dbReference type="GO" id="GO:0004814">
    <property type="term" value="F:arginine-tRNA ligase activity"/>
    <property type="evidence" value="ECO:0007669"/>
    <property type="project" value="InterPro"/>
</dbReference>
<gene>
    <name evidence="2" type="ORF">METZ01_LOCUS459624</name>
</gene>
<dbReference type="GO" id="GO:0006420">
    <property type="term" value="P:arginyl-tRNA aminoacylation"/>
    <property type="evidence" value="ECO:0007669"/>
    <property type="project" value="InterPro"/>
</dbReference>
<dbReference type="GO" id="GO:0005524">
    <property type="term" value="F:ATP binding"/>
    <property type="evidence" value="ECO:0007669"/>
    <property type="project" value="InterPro"/>
</dbReference>
<dbReference type="SUPFAM" id="SSF55190">
    <property type="entry name" value="Arginyl-tRNA synthetase (ArgRS), N-terminal 'additional' domain"/>
    <property type="match status" value="1"/>
</dbReference>
<proteinExistence type="predicted"/>
<dbReference type="InterPro" id="IPR036695">
    <property type="entry name" value="Arg-tRNA-synth_N_sf"/>
</dbReference>